<accession>A0A541B0E3</accession>
<reference evidence="2 3" key="1">
    <citation type="submission" date="2019-06" db="EMBL/GenBank/DDBJ databases">
        <title>Rhodococcus spaelei sp. nov., isolated from a cave.</title>
        <authorList>
            <person name="Lee S.D."/>
        </authorList>
    </citation>
    <scope>NUCLEOTIDE SEQUENCE [LARGE SCALE GENOMIC DNA]</scope>
    <source>
        <strain evidence="2 3">C9-5</strain>
    </source>
</reference>
<sequence length="202" mass="22942">MPNPETGEPRPPHAPRLTARDRPTPTDRAPLKQPPLPDGAGPILEWSQYRRRDGWYATAGTWFLGAALLTANYKNFDWITDWIYWPIFASALWFYPRVVRKSWLAAGATWVQNDRAWVNTYELVKIELVINGIQRVIRLTDSSGRQAPAIDIKDIQPNIALWDLVYNGMLHSIANGNCEVTPRAQRVLKLPAGQATARRRSS</sequence>
<organism evidence="2 3">
    <name type="scientific">Rhodococcus spelaei</name>
    <dbReference type="NCBI Taxonomy" id="2546320"/>
    <lineage>
        <taxon>Bacteria</taxon>
        <taxon>Bacillati</taxon>
        <taxon>Actinomycetota</taxon>
        <taxon>Actinomycetes</taxon>
        <taxon>Mycobacteriales</taxon>
        <taxon>Nocardiaceae</taxon>
        <taxon>Rhodococcus</taxon>
    </lineage>
</organism>
<name>A0A541B0E3_9NOCA</name>
<evidence type="ECO:0000313" key="2">
    <source>
        <dbReference type="EMBL" id="TQF65785.1"/>
    </source>
</evidence>
<dbReference type="AlphaFoldDB" id="A0A541B0E3"/>
<evidence type="ECO:0000256" key="1">
    <source>
        <dbReference type="SAM" id="MobiDB-lite"/>
    </source>
</evidence>
<dbReference type="Proteomes" id="UP000316256">
    <property type="component" value="Unassembled WGS sequence"/>
</dbReference>
<feature type="region of interest" description="Disordered" evidence="1">
    <location>
        <begin position="1"/>
        <end position="42"/>
    </location>
</feature>
<dbReference type="OrthoDB" id="4460669at2"/>
<comment type="caution">
    <text evidence="2">The sequence shown here is derived from an EMBL/GenBank/DDBJ whole genome shotgun (WGS) entry which is preliminary data.</text>
</comment>
<proteinExistence type="predicted"/>
<dbReference type="RefSeq" id="WP_142102720.1">
    <property type="nucleotide sequence ID" value="NZ_VIGH01000010.1"/>
</dbReference>
<protein>
    <submittedName>
        <fullName evidence="2">Uncharacterized protein</fullName>
    </submittedName>
</protein>
<gene>
    <name evidence="2" type="ORF">FK531_20360</name>
</gene>
<keyword evidence="3" id="KW-1185">Reference proteome</keyword>
<evidence type="ECO:0000313" key="3">
    <source>
        <dbReference type="Proteomes" id="UP000316256"/>
    </source>
</evidence>
<dbReference type="EMBL" id="VIGH01000010">
    <property type="protein sequence ID" value="TQF65785.1"/>
    <property type="molecule type" value="Genomic_DNA"/>
</dbReference>